<dbReference type="RefSeq" id="WP_306438885.1">
    <property type="nucleotide sequence ID" value="NZ_CABFPH010000003.1"/>
</dbReference>
<dbReference type="InterPro" id="IPR009506">
    <property type="entry name" value="YjiS-like"/>
</dbReference>
<proteinExistence type="predicted"/>
<evidence type="ECO:0000259" key="1">
    <source>
        <dbReference type="Pfam" id="PF06568"/>
    </source>
</evidence>
<keyword evidence="3" id="KW-1185">Reference proteome</keyword>
<dbReference type="EMBL" id="CABFPH010000003">
    <property type="protein sequence ID" value="VUD69788.1"/>
    <property type="molecule type" value="Genomic_DNA"/>
</dbReference>
<dbReference type="Pfam" id="PF06568">
    <property type="entry name" value="YjiS-like"/>
    <property type="match status" value="1"/>
</dbReference>
<sequence length="46" mass="5583">MWTMLRYMQAWRRARCACRELARLSDRELEDIGLNPCEVVSRRIRA</sequence>
<dbReference type="Proteomes" id="UP000410984">
    <property type="component" value="Unassembled WGS sequence"/>
</dbReference>
<gene>
    <name evidence="2" type="ORF">MET9862_00346</name>
</gene>
<feature type="domain" description="YjiS-like" evidence="1">
    <location>
        <begin position="5"/>
        <end position="38"/>
    </location>
</feature>
<organism evidence="2 3">
    <name type="scientific">Methylobacterium symbioticum</name>
    <dbReference type="NCBI Taxonomy" id="2584084"/>
    <lineage>
        <taxon>Bacteria</taxon>
        <taxon>Pseudomonadati</taxon>
        <taxon>Pseudomonadota</taxon>
        <taxon>Alphaproteobacteria</taxon>
        <taxon>Hyphomicrobiales</taxon>
        <taxon>Methylobacteriaceae</taxon>
        <taxon>Methylobacterium</taxon>
    </lineage>
</organism>
<protein>
    <recommendedName>
        <fullName evidence="1">YjiS-like domain-containing protein</fullName>
    </recommendedName>
</protein>
<reference evidence="2 3" key="1">
    <citation type="submission" date="2019-06" db="EMBL/GenBank/DDBJ databases">
        <authorList>
            <person name="Rodrigo-Torres L."/>
            <person name="Arahal R. D."/>
            <person name="Lucena T."/>
        </authorList>
    </citation>
    <scope>NUCLEOTIDE SEQUENCE [LARGE SCALE GENOMIC DNA]</scope>
    <source>
        <strain evidence="2 3">SB0023/3</strain>
    </source>
</reference>
<accession>A0A509E6N4</accession>
<evidence type="ECO:0000313" key="3">
    <source>
        <dbReference type="Proteomes" id="UP000410984"/>
    </source>
</evidence>
<dbReference type="AlphaFoldDB" id="A0A509E6N4"/>
<name>A0A509E6N4_9HYPH</name>
<evidence type="ECO:0000313" key="2">
    <source>
        <dbReference type="EMBL" id="VUD69788.1"/>
    </source>
</evidence>